<feature type="transmembrane region" description="Helical" evidence="9">
    <location>
        <begin position="43"/>
        <end position="69"/>
    </location>
</feature>
<dbReference type="SUPFAM" id="SSF53448">
    <property type="entry name" value="Nucleotide-diphospho-sugar transferases"/>
    <property type="match status" value="1"/>
</dbReference>
<evidence type="ECO:0000256" key="8">
    <source>
        <dbReference type="ARBA" id="ARBA00023316"/>
    </source>
</evidence>
<comment type="caution">
    <text evidence="11">The sequence shown here is derived from an EMBL/GenBank/DDBJ whole genome shotgun (WGS) entry which is preliminary data.</text>
</comment>
<evidence type="ECO:0000256" key="6">
    <source>
        <dbReference type="ARBA" id="ARBA00023034"/>
    </source>
</evidence>
<evidence type="ECO:0000259" key="10">
    <source>
        <dbReference type="Pfam" id="PF13632"/>
    </source>
</evidence>
<accession>A0ABR0WAS2</accession>
<keyword evidence="4 9" id="KW-0812">Transmembrane</keyword>
<keyword evidence="3" id="KW-0808">Transferase</keyword>
<feature type="transmembrane region" description="Helical" evidence="9">
    <location>
        <begin position="377"/>
        <end position="405"/>
    </location>
</feature>
<comment type="subcellular location">
    <subcellularLocation>
        <location evidence="1">Golgi apparatus membrane</location>
        <topology evidence="1">Multi-pass membrane protein</topology>
    </subcellularLocation>
</comment>
<dbReference type="Pfam" id="PF13632">
    <property type="entry name" value="Glyco_trans_2_3"/>
    <property type="match status" value="1"/>
</dbReference>
<evidence type="ECO:0000256" key="9">
    <source>
        <dbReference type="SAM" id="Phobius"/>
    </source>
</evidence>
<keyword evidence="6" id="KW-0333">Golgi apparatus</keyword>
<protein>
    <recommendedName>
        <fullName evidence="10">Glycosyltransferase 2-like domain-containing protein</fullName>
    </recommendedName>
</protein>
<proteinExistence type="predicted"/>
<dbReference type="Gene3D" id="3.90.550.10">
    <property type="entry name" value="Spore Coat Polysaccharide Biosynthesis Protein SpsA, Chain A"/>
    <property type="match status" value="1"/>
</dbReference>
<keyword evidence="2" id="KW-0328">Glycosyltransferase</keyword>
<dbReference type="InterPro" id="IPR029044">
    <property type="entry name" value="Nucleotide-diphossugar_trans"/>
</dbReference>
<dbReference type="PANTHER" id="PTHR32044:SF17">
    <property type="entry name" value="GLUCOMANNAN 4-BETA-MANNOSYLTRANSFERASE 2"/>
    <property type="match status" value="1"/>
</dbReference>
<feature type="domain" description="Glycosyltransferase 2-like" evidence="10">
    <location>
        <begin position="187"/>
        <end position="374"/>
    </location>
</feature>
<keyword evidence="7 9" id="KW-0472">Membrane</keyword>
<name>A0ABR0WAS2_REHGL</name>
<evidence type="ECO:0000256" key="7">
    <source>
        <dbReference type="ARBA" id="ARBA00023136"/>
    </source>
</evidence>
<evidence type="ECO:0000313" key="12">
    <source>
        <dbReference type="Proteomes" id="UP001318860"/>
    </source>
</evidence>
<dbReference type="InterPro" id="IPR001173">
    <property type="entry name" value="Glyco_trans_2-like"/>
</dbReference>
<keyword evidence="12" id="KW-1185">Reference proteome</keyword>
<reference evidence="11 12" key="1">
    <citation type="journal article" date="2021" name="Comput. Struct. Biotechnol. J.">
        <title>De novo genome assembly of the potent medicinal plant Rehmannia glutinosa using nanopore technology.</title>
        <authorList>
            <person name="Ma L."/>
            <person name="Dong C."/>
            <person name="Song C."/>
            <person name="Wang X."/>
            <person name="Zheng X."/>
            <person name="Niu Y."/>
            <person name="Chen S."/>
            <person name="Feng W."/>
        </authorList>
    </citation>
    <scope>NUCLEOTIDE SEQUENCE [LARGE SCALE GENOMIC DNA]</scope>
    <source>
        <strain evidence="11">DH-2019</strain>
    </source>
</reference>
<feature type="transmembrane region" description="Helical" evidence="9">
    <location>
        <begin position="346"/>
        <end position="365"/>
    </location>
</feature>
<evidence type="ECO:0000256" key="5">
    <source>
        <dbReference type="ARBA" id="ARBA00022989"/>
    </source>
</evidence>
<dbReference type="PANTHER" id="PTHR32044">
    <property type="entry name" value="GLUCOMANNAN 4-BETA-MANNOSYLTRANSFERASE 9"/>
    <property type="match status" value="1"/>
</dbReference>
<dbReference type="EMBL" id="JABTTQ020000012">
    <property type="protein sequence ID" value="KAK6144245.1"/>
    <property type="molecule type" value="Genomic_DNA"/>
</dbReference>
<evidence type="ECO:0000256" key="2">
    <source>
        <dbReference type="ARBA" id="ARBA00022676"/>
    </source>
</evidence>
<evidence type="ECO:0000256" key="4">
    <source>
        <dbReference type="ARBA" id="ARBA00022692"/>
    </source>
</evidence>
<organism evidence="11 12">
    <name type="scientific">Rehmannia glutinosa</name>
    <name type="common">Chinese foxglove</name>
    <dbReference type="NCBI Taxonomy" id="99300"/>
    <lineage>
        <taxon>Eukaryota</taxon>
        <taxon>Viridiplantae</taxon>
        <taxon>Streptophyta</taxon>
        <taxon>Embryophyta</taxon>
        <taxon>Tracheophyta</taxon>
        <taxon>Spermatophyta</taxon>
        <taxon>Magnoliopsida</taxon>
        <taxon>eudicotyledons</taxon>
        <taxon>Gunneridae</taxon>
        <taxon>Pentapetalae</taxon>
        <taxon>asterids</taxon>
        <taxon>lamiids</taxon>
        <taxon>Lamiales</taxon>
        <taxon>Orobanchaceae</taxon>
        <taxon>Rehmannieae</taxon>
        <taxon>Rehmannia</taxon>
    </lineage>
</organism>
<keyword evidence="5 9" id="KW-1133">Transmembrane helix</keyword>
<evidence type="ECO:0000256" key="3">
    <source>
        <dbReference type="ARBA" id="ARBA00022679"/>
    </source>
</evidence>
<keyword evidence="8" id="KW-0961">Cell wall biogenesis/degradation</keyword>
<evidence type="ECO:0000313" key="11">
    <source>
        <dbReference type="EMBL" id="KAK6144245.1"/>
    </source>
</evidence>
<dbReference type="Proteomes" id="UP001318860">
    <property type="component" value="Unassembled WGS sequence"/>
</dbReference>
<sequence>MAEISVKNLALEWLLGSTVDVGGHIGHLWKIIRVWFVVPLLRVSLYICLVLSTMLFLEWVYIGGVLLFFKKMPEKRYIWEAMVDDSEIGNLGFPMVLVQIPLFNEKEVYKLSIGAACNLSWPADRILIQVMDGSTDTVIKDMVEKECARWACEGVNIRYQVRETRGGFKAGALKEGLTYEYVRDCEHVAIFDADFQPEPDFLRRAVPFLVHNPDIALVQARWRFVNADECLLTRLQEISMDYHFTAEQEVGSSAHAFFGFNGSGGIWRIGAIKEAGGWDARTTAEDMDLAVRAGLKGWKLVYVGSLQVKSELPSTYKAFRSQQHRWFCGPTNLFRKIAMDIAKCKIVGHTCIFFSYCVVLPLTILIPEVDIPKWGAVFMPCIITAINSVFATPRSLHLVLLWVLFESAMSFHLTKAIFMGLLGTKSVNEWVVTEKLGDASKIEANGESDAPKESRFKVLRDRDGFVSGLELPVLVQGNGTGPLQQRSFNLDH</sequence>
<gene>
    <name evidence="11" type="ORF">DH2020_021065</name>
</gene>
<evidence type="ECO:0000256" key="1">
    <source>
        <dbReference type="ARBA" id="ARBA00004653"/>
    </source>
</evidence>